<evidence type="ECO:0008006" key="5">
    <source>
        <dbReference type="Google" id="ProtNLM"/>
    </source>
</evidence>
<name>A0ABR3PK33_9PEZI</name>
<sequence length="433" mass="49395">MSGAVSADVFESDAGGSTQPLTELPFPPLTKAHIIHCSYHYWHPKYRTITPKARLIPLSRPFLDYLRADGIILPPENEPRGEDSDDEGFFSSTDNPDEQDEEEDDDPSREWHDVHEAIKATIAELGGKVVPKLNWSAPKDATWMTANTMECRDPNDIYLLLKSSDFVTHDLEHAYDDTVDDPTDDDEEVPKTIADIPYHLALRKYVLLNPSVEFRCFVRRRKLIAICQRDLNHFDFLSNMQDKLRDSIQDFFDAKLKNTFPDESFAFDVYIPPPHDRVWLIDVNPWAQRTDPLLFSWLELLTMPEPPEVSQESAQIISIPFRPRASGPPTVSASSAAQKETEPEVAEEESEGEESEEEADEELWVPEFRLVKKDDPEAYSFTTPQYSAHKLPRDVVDASQGGPGALREFADNWKEMLAKRQQEDENASDSEQD</sequence>
<feature type="compositionally biased region" description="Polar residues" evidence="2">
    <location>
        <begin position="329"/>
        <end position="338"/>
    </location>
</feature>
<protein>
    <recommendedName>
        <fullName evidence="5">Cell division cycle protein 123</fullName>
    </recommendedName>
</protein>
<organism evidence="3 4">
    <name type="scientific">Neodothiora populina</name>
    <dbReference type="NCBI Taxonomy" id="2781224"/>
    <lineage>
        <taxon>Eukaryota</taxon>
        <taxon>Fungi</taxon>
        <taxon>Dikarya</taxon>
        <taxon>Ascomycota</taxon>
        <taxon>Pezizomycotina</taxon>
        <taxon>Dothideomycetes</taxon>
        <taxon>Dothideomycetidae</taxon>
        <taxon>Dothideales</taxon>
        <taxon>Dothioraceae</taxon>
        <taxon>Neodothiora</taxon>
    </lineage>
</organism>
<dbReference type="InterPro" id="IPR009772">
    <property type="entry name" value="CDC123"/>
</dbReference>
<reference evidence="3 4" key="1">
    <citation type="submission" date="2024-07" db="EMBL/GenBank/DDBJ databases">
        <title>Draft sequence of the Neodothiora populina.</title>
        <authorList>
            <person name="Drown D.D."/>
            <person name="Schuette U.S."/>
            <person name="Buechlein A.B."/>
            <person name="Rusch D.R."/>
            <person name="Winton L.W."/>
            <person name="Adams G.A."/>
        </authorList>
    </citation>
    <scope>NUCLEOTIDE SEQUENCE [LARGE SCALE GENOMIC DNA]</scope>
    <source>
        <strain evidence="3 4">CPC 39397</strain>
    </source>
</reference>
<feature type="region of interest" description="Disordered" evidence="2">
    <location>
        <begin position="1"/>
        <end position="22"/>
    </location>
</feature>
<keyword evidence="4" id="KW-1185">Reference proteome</keyword>
<dbReference type="GeneID" id="95978892"/>
<evidence type="ECO:0000313" key="4">
    <source>
        <dbReference type="Proteomes" id="UP001562354"/>
    </source>
</evidence>
<evidence type="ECO:0000256" key="2">
    <source>
        <dbReference type="SAM" id="MobiDB-lite"/>
    </source>
</evidence>
<feature type="compositionally biased region" description="Acidic residues" evidence="2">
    <location>
        <begin position="95"/>
        <end position="107"/>
    </location>
</feature>
<comment type="similarity">
    <text evidence="1">Belongs to the CDC123 family.</text>
</comment>
<dbReference type="EMBL" id="JBFMKM010000004">
    <property type="protein sequence ID" value="KAL1306498.1"/>
    <property type="molecule type" value="Genomic_DNA"/>
</dbReference>
<dbReference type="PANTHER" id="PTHR15323:SF6">
    <property type="entry name" value="CELL DIVISION CYCLE PROTEIN 123 HOMOLOG"/>
    <property type="match status" value="1"/>
</dbReference>
<accession>A0ABR3PK33</accession>
<dbReference type="PANTHER" id="PTHR15323">
    <property type="entry name" value="D123 PROTEIN"/>
    <property type="match status" value="1"/>
</dbReference>
<feature type="region of interest" description="Disordered" evidence="2">
    <location>
        <begin position="321"/>
        <end position="407"/>
    </location>
</feature>
<feature type="compositionally biased region" description="Acidic residues" evidence="2">
    <location>
        <begin position="343"/>
        <end position="364"/>
    </location>
</feature>
<dbReference type="Pfam" id="PF07065">
    <property type="entry name" value="D123"/>
    <property type="match status" value="1"/>
</dbReference>
<proteinExistence type="inferred from homology"/>
<feature type="region of interest" description="Disordered" evidence="2">
    <location>
        <begin position="74"/>
        <end position="110"/>
    </location>
</feature>
<dbReference type="Proteomes" id="UP001562354">
    <property type="component" value="Unassembled WGS sequence"/>
</dbReference>
<evidence type="ECO:0000313" key="3">
    <source>
        <dbReference type="EMBL" id="KAL1306498.1"/>
    </source>
</evidence>
<gene>
    <name evidence="3" type="ORF">AAFC00_005193</name>
</gene>
<comment type="caution">
    <text evidence="3">The sequence shown here is derived from an EMBL/GenBank/DDBJ whole genome shotgun (WGS) entry which is preliminary data.</text>
</comment>
<evidence type="ECO:0000256" key="1">
    <source>
        <dbReference type="ARBA" id="ARBA00011047"/>
    </source>
</evidence>
<dbReference type="RefSeq" id="XP_069202770.1">
    <property type="nucleotide sequence ID" value="XM_069344940.1"/>
</dbReference>